<reference evidence="5 6" key="1">
    <citation type="journal article" date="2014" name="PLoS Genet.">
        <title>Phylogenetically driven sequencing of extremely halophilic archaea reveals strategies for static and dynamic osmo-response.</title>
        <authorList>
            <person name="Becker E.A."/>
            <person name="Seitzer P.M."/>
            <person name="Tritt A."/>
            <person name="Larsen D."/>
            <person name="Krusor M."/>
            <person name="Yao A.I."/>
            <person name="Wu D."/>
            <person name="Madern D."/>
            <person name="Eisen J.A."/>
            <person name="Darling A.E."/>
            <person name="Facciotti M.T."/>
        </authorList>
    </citation>
    <scope>NUCLEOTIDE SEQUENCE [LARGE SCALE GENOMIC DNA]</scope>
    <source>
        <strain evidence="6">ATCC 49778 / DSM 6131 / JCM 7785 / NBRC 101032 / NCIMB 13157 / TR-1</strain>
    </source>
</reference>
<name>M0L675_HALJT</name>
<dbReference type="PANTHER" id="PTHR10126">
    <property type="entry name" value="TATA-BOX BINDING PROTEIN"/>
    <property type="match status" value="1"/>
</dbReference>
<keyword evidence="3" id="KW-0238">DNA-binding</keyword>
<protein>
    <submittedName>
        <fullName evidence="5">Transcription factor</fullName>
    </submittedName>
</protein>
<dbReference type="SUPFAM" id="SSF55945">
    <property type="entry name" value="TATA-box binding protein-like"/>
    <property type="match status" value="2"/>
</dbReference>
<dbReference type="EMBL" id="AOLY01000039">
    <property type="protein sequence ID" value="EMA29087.1"/>
    <property type="molecule type" value="Genomic_DNA"/>
</dbReference>
<dbReference type="Gene3D" id="3.30.310.10">
    <property type="entry name" value="TATA-Binding Protein"/>
    <property type="match status" value="2"/>
</dbReference>
<dbReference type="GO" id="GO:0003677">
    <property type="term" value="F:DNA binding"/>
    <property type="evidence" value="ECO:0007669"/>
    <property type="project" value="UniProtKB-KW"/>
</dbReference>
<dbReference type="AlphaFoldDB" id="M0L675"/>
<evidence type="ECO:0000256" key="3">
    <source>
        <dbReference type="ARBA" id="ARBA00023125"/>
    </source>
</evidence>
<evidence type="ECO:0000256" key="2">
    <source>
        <dbReference type="ARBA" id="ARBA00022737"/>
    </source>
</evidence>
<comment type="caution">
    <text evidence="5">The sequence shown here is derived from an EMBL/GenBank/DDBJ whole genome shotgun (WGS) entry which is preliminary data.</text>
</comment>
<dbReference type="STRING" id="1227453.C444_17023"/>
<proteinExistence type="inferred from homology"/>
<dbReference type="OrthoDB" id="350539at2157"/>
<keyword evidence="6" id="KW-1185">Reference proteome</keyword>
<comment type="similarity">
    <text evidence="1">Belongs to the TBP family.</text>
</comment>
<dbReference type="InterPro" id="IPR012295">
    <property type="entry name" value="TBP_dom_sf"/>
</dbReference>
<keyword evidence="4" id="KW-0804">Transcription</keyword>
<evidence type="ECO:0000256" key="1">
    <source>
        <dbReference type="ARBA" id="ARBA00005560"/>
    </source>
</evidence>
<evidence type="ECO:0000256" key="4">
    <source>
        <dbReference type="ARBA" id="ARBA00023163"/>
    </source>
</evidence>
<keyword evidence="2" id="KW-0677">Repeat</keyword>
<dbReference type="PRINTS" id="PR00686">
    <property type="entry name" value="TIFACTORIID"/>
</dbReference>
<gene>
    <name evidence="5" type="ORF">C444_17023</name>
</gene>
<sequence length="182" mass="20107">MIRIINIVASGDLGQEFDLVSLSEDLDLPHIQYEPEIFPGVQLRLSPKGAVMTIFSTGSYTITGVQSESELRSIFTEVVSAINEILSESVKPEYPTVNNLACKAALERELDLAAVSIGLGTEHTEYEPEQSPFVYYRPDNTNCVITIANNGKVVITGVEEKKEAERAFSYLQAEIDRLFSNS</sequence>
<dbReference type="Pfam" id="PF00352">
    <property type="entry name" value="TBP"/>
    <property type="match status" value="2"/>
</dbReference>
<accession>M0L675</accession>
<evidence type="ECO:0000313" key="5">
    <source>
        <dbReference type="EMBL" id="EMA29087.1"/>
    </source>
</evidence>
<organism evidence="5 6">
    <name type="scientific">Haloarcula japonica (strain ATCC 49778 / DSM 6131 / JCM 7785 / NBRC 101032 / NCIMB 13157 / TR-1)</name>
    <dbReference type="NCBI Taxonomy" id="1227453"/>
    <lineage>
        <taxon>Archaea</taxon>
        <taxon>Methanobacteriati</taxon>
        <taxon>Methanobacteriota</taxon>
        <taxon>Stenosarchaea group</taxon>
        <taxon>Halobacteria</taxon>
        <taxon>Halobacteriales</taxon>
        <taxon>Haloarculaceae</taxon>
        <taxon>Haloarcula</taxon>
    </lineage>
</organism>
<dbReference type="InterPro" id="IPR000814">
    <property type="entry name" value="TBP"/>
</dbReference>
<evidence type="ECO:0000313" key="6">
    <source>
        <dbReference type="Proteomes" id="UP000011524"/>
    </source>
</evidence>
<dbReference type="GO" id="GO:0006352">
    <property type="term" value="P:DNA-templated transcription initiation"/>
    <property type="evidence" value="ECO:0007669"/>
    <property type="project" value="InterPro"/>
</dbReference>
<dbReference type="RefSeq" id="WP_004594181.1">
    <property type="nucleotide sequence ID" value="NZ_AOLY01000039.1"/>
</dbReference>
<dbReference type="Proteomes" id="UP000011524">
    <property type="component" value="Unassembled WGS sequence"/>
</dbReference>
<dbReference type="eggNOG" id="arCOG01764">
    <property type="taxonomic scope" value="Archaea"/>
</dbReference>